<dbReference type="EMBL" id="JBAWTH010000017">
    <property type="protein sequence ID" value="KAL2288161.1"/>
    <property type="molecule type" value="Genomic_DNA"/>
</dbReference>
<comment type="caution">
    <text evidence="1">The sequence shown here is derived from an EMBL/GenBank/DDBJ whole genome shotgun (WGS) entry which is preliminary data.</text>
</comment>
<sequence length="75" mass="7859">MAGSGVLATCNWTGRVQNIHLPNTITAATTGASLLSSYPHTPPFSCTQIPAAKPPLLGIYITQPPPSHTFPLPVH</sequence>
<keyword evidence="2" id="KW-1185">Reference proteome</keyword>
<reference evidence="1 2" key="1">
    <citation type="submission" date="2024-03" db="EMBL/GenBank/DDBJ databases">
        <title>A high-quality draft genome sequence of Diaporthe vaccinii, a causative agent of upright dieback and viscid rot disease in cranberry plants.</title>
        <authorList>
            <person name="Sarrasin M."/>
            <person name="Lang B.F."/>
            <person name="Burger G."/>
        </authorList>
    </citation>
    <scope>NUCLEOTIDE SEQUENCE [LARGE SCALE GENOMIC DNA]</scope>
    <source>
        <strain evidence="1 2">IS7</strain>
    </source>
</reference>
<gene>
    <name evidence="1" type="ORF">FJTKL_04268</name>
</gene>
<accession>A0ABR4F0W1</accession>
<name>A0ABR4F0W1_9PEZI</name>
<proteinExistence type="predicted"/>
<dbReference type="Proteomes" id="UP001600888">
    <property type="component" value="Unassembled WGS sequence"/>
</dbReference>
<organism evidence="1 2">
    <name type="scientific">Diaporthe vaccinii</name>
    <dbReference type="NCBI Taxonomy" id="105482"/>
    <lineage>
        <taxon>Eukaryota</taxon>
        <taxon>Fungi</taxon>
        <taxon>Dikarya</taxon>
        <taxon>Ascomycota</taxon>
        <taxon>Pezizomycotina</taxon>
        <taxon>Sordariomycetes</taxon>
        <taxon>Sordariomycetidae</taxon>
        <taxon>Diaporthales</taxon>
        <taxon>Diaporthaceae</taxon>
        <taxon>Diaporthe</taxon>
        <taxon>Diaporthe eres species complex</taxon>
    </lineage>
</organism>
<evidence type="ECO:0000313" key="1">
    <source>
        <dbReference type="EMBL" id="KAL2288161.1"/>
    </source>
</evidence>
<protein>
    <submittedName>
        <fullName evidence="1">Uncharacterized protein</fullName>
    </submittedName>
</protein>
<evidence type="ECO:0000313" key="2">
    <source>
        <dbReference type="Proteomes" id="UP001600888"/>
    </source>
</evidence>